<accession>A0A9P0TVX9</accession>
<proteinExistence type="predicted"/>
<feature type="region of interest" description="Disordered" evidence="1">
    <location>
        <begin position="198"/>
        <end position="222"/>
    </location>
</feature>
<organism evidence="3 4">
    <name type="scientific">Pieris brassicae</name>
    <name type="common">White butterfly</name>
    <name type="synonym">Large white butterfly</name>
    <dbReference type="NCBI Taxonomy" id="7116"/>
    <lineage>
        <taxon>Eukaryota</taxon>
        <taxon>Metazoa</taxon>
        <taxon>Ecdysozoa</taxon>
        <taxon>Arthropoda</taxon>
        <taxon>Hexapoda</taxon>
        <taxon>Insecta</taxon>
        <taxon>Pterygota</taxon>
        <taxon>Neoptera</taxon>
        <taxon>Endopterygota</taxon>
        <taxon>Lepidoptera</taxon>
        <taxon>Glossata</taxon>
        <taxon>Ditrysia</taxon>
        <taxon>Papilionoidea</taxon>
        <taxon>Pieridae</taxon>
        <taxon>Pierinae</taxon>
        <taxon>Pieris</taxon>
    </lineage>
</organism>
<feature type="signal peptide" evidence="2">
    <location>
        <begin position="1"/>
        <end position="17"/>
    </location>
</feature>
<dbReference type="Proteomes" id="UP001152562">
    <property type="component" value="Unassembled WGS sequence"/>
</dbReference>
<evidence type="ECO:0000313" key="4">
    <source>
        <dbReference type="Proteomes" id="UP001152562"/>
    </source>
</evidence>
<reference evidence="3" key="1">
    <citation type="submission" date="2022-05" db="EMBL/GenBank/DDBJ databases">
        <authorList>
            <person name="Okamura Y."/>
        </authorList>
    </citation>
    <scope>NUCLEOTIDE SEQUENCE</scope>
</reference>
<evidence type="ECO:0000256" key="2">
    <source>
        <dbReference type="SAM" id="SignalP"/>
    </source>
</evidence>
<evidence type="ECO:0000256" key="1">
    <source>
        <dbReference type="SAM" id="MobiDB-lite"/>
    </source>
</evidence>
<keyword evidence="4" id="KW-1185">Reference proteome</keyword>
<protein>
    <submittedName>
        <fullName evidence="3">Uncharacterized protein</fullName>
    </submittedName>
</protein>
<sequence length="339" mass="38784">MKIYVLFYAFVIVQVSGSFYDELQAAMHSVQHGFGKLLSDVVIDVTDTVHCTIAAVEHVLTLNGLMKSKSSYGHKCRSGPLLSIERYNNDPLEHFLKSRDAIEGKRFGHEIHKSISNINTTLTRVLDHHSGRRKIDSISKVLKHETEQLTKVSNMLRNELHSISRNVNSELEKFDTDITPSVWSELEEERNLENQIYNSRPARKHEGNSLSDPSNQPNSYTDAKREFDHMRDAVGQSSPPEDLPKTFRDVAEREKNKLNHNNDDNRDSNSIFDVDKSALDKFSPFYDPESKNQEDHQRIIEDALSVIRDSHRTDQLMDDLNKSKVGADVFAADKNVFNF</sequence>
<evidence type="ECO:0000313" key="3">
    <source>
        <dbReference type="EMBL" id="CAH4035773.1"/>
    </source>
</evidence>
<feature type="chain" id="PRO_5040354454" evidence="2">
    <location>
        <begin position="18"/>
        <end position="339"/>
    </location>
</feature>
<gene>
    <name evidence="3" type="ORF">PIBRA_LOCUS11797</name>
</gene>
<name>A0A9P0TVX9_PIEBR</name>
<keyword evidence="2" id="KW-0732">Signal</keyword>
<feature type="compositionally biased region" description="Polar residues" evidence="1">
    <location>
        <begin position="208"/>
        <end position="221"/>
    </location>
</feature>
<dbReference type="AlphaFoldDB" id="A0A9P0TVX9"/>
<comment type="caution">
    <text evidence="3">The sequence shown here is derived from an EMBL/GenBank/DDBJ whole genome shotgun (WGS) entry which is preliminary data.</text>
</comment>
<dbReference type="EMBL" id="CALOZG010000042">
    <property type="protein sequence ID" value="CAH4035773.1"/>
    <property type="molecule type" value="Genomic_DNA"/>
</dbReference>